<dbReference type="Proteomes" id="UP001207337">
    <property type="component" value="Unassembled WGS sequence"/>
</dbReference>
<dbReference type="InterPro" id="IPR056835">
    <property type="entry name" value="ARM_TT21_5th"/>
</dbReference>
<keyword evidence="2 3" id="KW-0802">TPR repeat</keyword>
<dbReference type="InterPro" id="IPR050498">
    <property type="entry name" value="Ycf3"/>
</dbReference>
<keyword evidence="1" id="KW-0677">Repeat</keyword>
<dbReference type="PANTHER" id="PTHR44858">
    <property type="entry name" value="TETRATRICOPEPTIDE REPEAT PROTEIN 6"/>
    <property type="match status" value="1"/>
</dbReference>
<feature type="repeat" description="TPR" evidence="3">
    <location>
        <begin position="73"/>
        <end position="106"/>
    </location>
</feature>
<sequence>MGQRTERIYNRGESFLRKKNYEQALRLFNQVLNREPGHKKALKNKLIIKIDREKNQETEEFLQFALKQVPEDSELHQIAGSYYMSLNKAERAEKYFKKSVALDDNNALAHYGLGLIAANQHSNHKKAIECFSRAIQLDHDFANAHFNRGCSYMLREQMDNAREDFLRAKELDHPEAGHFLKQYF</sequence>
<evidence type="ECO:0000313" key="5">
    <source>
        <dbReference type="EMBL" id="MCW9711780.1"/>
    </source>
</evidence>
<gene>
    <name evidence="5" type="ORF">LQ318_02585</name>
</gene>
<evidence type="ECO:0000256" key="3">
    <source>
        <dbReference type="PROSITE-ProRule" id="PRU00339"/>
    </source>
</evidence>
<dbReference type="Pfam" id="PF25064">
    <property type="entry name" value="ARM_TT21_5th"/>
    <property type="match status" value="1"/>
</dbReference>
<dbReference type="RefSeq" id="WP_265787286.1">
    <property type="nucleotide sequence ID" value="NZ_BAABRS010000001.1"/>
</dbReference>
<dbReference type="SMART" id="SM00028">
    <property type="entry name" value="TPR"/>
    <property type="match status" value="4"/>
</dbReference>
<evidence type="ECO:0000259" key="4">
    <source>
        <dbReference type="Pfam" id="PF25064"/>
    </source>
</evidence>
<proteinExistence type="predicted"/>
<feature type="repeat" description="TPR" evidence="3">
    <location>
        <begin position="5"/>
        <end position="38"/>
    </location>
</feature>
<dbReference type="PANTHER" id="PTHR44858:SF1">
    <property type="entry name" value="UDP-N-ACETYLGLUCOSAMINE--PEPTIDE N-ACETYLGLUCOSAMINYLTRANSFERASE SPINDLY-RELATED"/>
    <property type="match status" value="1"/>
</dbReference>
<dbReference type="Pfam" id="PF13414">
    <property type="entry name" value="TPR_11"/>
    <property type="match status" value="1"/>
</dbReference>
<evidence type="ECO:0000256" key="1">
    <source>
        <dbReference type="ARBA" id="ARBA00022737"/>
    </source>
</evidence>
<dbReference type="EMBL" id="JAJNDC010000001">
    <property type="protein sequence ID" value="MCW9711780.1"/>
    <property type="molecule type" value="Genomic_DNA"/>
</dbReference>
<dbReference type="InterPro" id="IPR019734">
    <property type="entry name" value="TPR_rpt"/>
</dbReference>
<dbReference type="SUPFAM" id="SSF48452">
    <property type="entry name" value="TPR-like"/>
    <property type="match status" value="1"/>
</dbReference>
<organism evidence="5 6">
    <name type="scientific">Fodinibius salicampi</name>
    <dbReference type="NCBI Taxonomy" id="1920655"/>
    <lineage>
        <taxon>Bacteria</taxon>
        <taxon>Pseudomonadati</taxon>
        <taxon>Balneolota</taxon>
        <taxon>Balneolia</taxon>
        <taxon>Balneolales</taxon>
        <taxon>Balneolaceae</taxon>
        <taxon>Fodinibius</taxon>
    </lineage>
</organism>
<evidence type="ECO:0000313" key="6">
    <source>
        <dbReference type="Proteomes" id="UP001207337"/>
    </source>
</evidence>
<feature type="repeat" description="TPR" evidence="3">
    <location>
        <begin position="142"/>
        <end position="175"/>
    </location>
</feature>
<feature type="domain" description="Tetratricopeptide repeat protein 21A/21B fifth ARM repeats" evidence="4">
    <location>
        <begin position="16"/>
        <end position="99"/>
    </location>
</feature>
<reference evidence="5 6" key="1">
    <citation type="submission" date="2021-11" db="EMBL/GenBank/DDBJ databases">
        <title>Aliifidinibius sp. nov., a new bacterium isolated from saline soil.</title>
        <authorList>
            <person name="Galisteo C."/>
            <person name="De La Haba R."/>
            <person name="Sanchez-Porro C."/>
            <person name="Ventosa A."/>
        </authorList>
    </citation>
    <scope>NUCLEOTIDE SEQUENCE [LARGE SCALE GENOMIC DNA]</scope>
    <source>
        <strain evidence="5 6">KACC 190600</strain>
    </source>
</reference>
<comment type="caution">
    <text evidence="5">The sequence shown here is derived from an EMBL/GenBank/DDBJ whole genome shotgun (WGS) entry which is preliminary data.</text>
</comment>
<protein>
    <submittedName>
        <fullName evidence="5">Tetratricopeptide repeat protein</fullName>
    </submittedName>
</protein>
<dbReference type="PROSITE" id="PS50005">
    <property type="entry name" value="TPR"/>
    <property type="match status" value="3"/>
</dbReference>
<accession>A0ABT3PVB2</accession>
<keyword evidence="6" id="KW-1185">Reference proteome</keyword>
<dbReference type="Gene3D" id="1.25.40.10">
    <property type="entry name" value="Tetratricopeptide repeat domain"/>
    <property type="match status" value="2"/>
</dbReference>
<evidence type="ECO:0000256" key="2">
    <source>
        <dbReference type="ARBA" id="ARBA00022803"/>
    </source>
</evidence>
<dbReference type="InterPro" id="IPR011990">
    <property type="entry name" value="TPR-like_helical_dom_sf"/>
</dbReference>
<name>A0ABT3PVB2_9BACT</name>